<protein>
    <submittedName>
        <fullName evidence="2">Uncharacterized protein</fullName>
    </submittedName>
</protein>
<dbReference type="KEGG" id="des:DSOUD_2748"/>
<reference evidence="2 3" key="1">
    <citation type="submission" date="2015-07" db="EMBL/GenBank/DDBJ databases">
        <title>Isolation and Genomic Characterization of a Novel Halophilic Metal-Reducing Deltaproteobacterium from the Deep Subsurface.</title>
        <authorList>
            <person name="Badalamenti J.P."/>
            <person name="Summers Z.M."/>
            <person name="Gralnick J.A."/>
            <person name="Bond D.R."/>
        </authorList>
    </citation>
    <scope>NUCLEOTIDE SEQUENCE [LARGE SCALE GENOMIC DNA]</scope>
    <source>
        <strain evidence="2 3">WTL</strain>
    </source>
</reference>
<evidence type="ECO:0000313" key="3">
    <source>
        <dbReference type="Proteomes" id="UP000057158"/>
    </source>
</evidence>
<dbReference type="AlphaFoldDB" id="A0A0M5ILG2"/>
<dbReference type="RefSeq" id="WP_053551491.1">
    <property type="nucleotide sequence ID" value="NZ_CP010802.1"/>
</dbReference>
<accession>A0A0M5ILG2</accession>
<keyword evidence="3" id="KW-1185">Reference proteome</keyword>
<evidence type="ECO:0000313" key="2">
    <source>
        <dbReference type="EMBL" id="ALC17486.1"/>
    </source>
</evidence>
<dbReference type="OrthoDB" id="5402559at2"/>
<sequence length="74" mass="8016">MKRFFTRRRLAMPLAVIGIALMGADILLTRNVFIHVGELMVASLACFVLALVLDRKPKGTTAPPGPLEQTGPGR</sequence>
<organism evidence="2 3">
    <name type="scientific">Desulfuromonas soudanensis</name>
    <dbReference type="NCBI Taxonomy" id="1603606"/>
    <lineage>
        <taxon>Bacteria</taxon>
        <taxon>Pseudomonadati</taxon>
        <taxon>Thermodesulfobacteriota</taxon>
        <taxon>Desulfuromonadia</taxon>
        <taxon>Desulfuromonadales</taxon>
        <taxon>Desulfuromonadaceae</taxon>
        <taxon>Desulfuromonas</taxon>
    </lineage>
</organism>
<dbReference type="PATRIC" id="fig|1603606.3.peg.2974"/>
<gene>
    <name evidence="2" type="ORF">DSOUD_2748</name>
</gene>
<evidence type="ECO:0000256" key="1">
    <source>
        <dbReference type="SAM" id="Phobius"/>
    </source>
</evidence>
<dbReference type="STRING" id="1603606.DSOUD_2748"/>
<dbReference type="Proteomes" id="UP000057158">
    <property type="component" value="Chromosome"/>
</dbReference>
<keyword evidence="1" id="KW-1133">Transmembrane helix</keyword>
<keyword evidence="1" id="KW-0472">Membrane</keyword>
<proteinExistence type="predicted"/>
<keyword evidence="1" id="KW-0812">Transmembrane</keyword>
<dbReference type="EMBL" id="CP010802">
    <property type="protein sequence ID" value="ALC17486.1"/>
    <property type="molecule type" value="Genomic_DNA"/>
</dbReference>
<feature type="transmembrane region" description="Helical" evidence="1">
    <location>
        <begin position="33"/>
        <end position="53"/>
    </location>
</feature>
<name>A0A0M5ILG2_9BACT</name>